<dbReference type="KEGG" id="clup:CLUP02_12460"/>
<organism evidence="1 2">
    <name type="scientific">Colletotrichum lupini</name>
    <dbReference type="NCBI Taxonomy" id="145971"/>
    <lineage>
        <taxon>Eukaryota</taxon>
        <taxon>Fungi</taxon>
        <taxon>Dikarya</taxon>
        <taxon>Ascomycota</taxon>
        <taxon>Pezizomycotina</taxon>
        <taxon>Sordariomycetes</taxon>
        <taxon>Hypocreomycetidae</taxon>
        <taxon>Glomerellales</taxon>
        <taxon>Glomerellaceae</taxon>
        <taxon>Colletotrichum</taxon>
        <taxon>Colletotrichum acutatum species complex</taxon>
    </lineage>
</organism>
<accession>A0A9Q8T157</accession>
<name>A0A9Q8T157_9PEZI</name>
<dbReference type="Proteomes" id="UP000830671">
    <property type="component" value="Chromosome 6"/>
</dbReference>
<reference evidence="1" key="1">
    <citation type="journal article" date="2021" name="Mol. Plant Microbe Interact.">
        <title>Complete Genome Sequence of the Plant-Pathogenic Fungus Colletotrichum lupini.</title>
        <authorList>
            <person name="Baroncelli R."/>
            <person name="Pensec F."/>
            <person name="Da Lio D."/>
            <person name="Boufleur T."/>
            <person name="Vicente I."/>
            <person name="Sarrocco S."/>
            <person name="Picot A."/>
            <person name="Baraldi E."/>
            <person name="Sukno S."/>
            <person name="Thon M."/>
            <person name="Le Floch G."/>
        </authorList>
    </citation>
    <scope>NUCLEOTIDE SEQUENCE</scope>
    <source>
        <strain evidence="1">IMI 504893</strain>
    </source>
</reference>
<dbReference type="GeneID" id="73346434"/>
<keyword evidence="2" id="KW-1185">Reference proteome</keyword>
<sequence>MFFEANAKIKLGFLGLTHNTIGVAGVPFFTLHRVAQGYHESHQNAAIFTVRWDFRDGVALDSFRHPDELKIQPSLTRLWPHESCHPLARLFTAFVYWHTHTQYYISSSDATSINCSSIHPPNSPKWDEDKDTGIGSVLTSYTPTHAHAETYASDGPNAKTQTAHGKLALFHAWSNALAVRKRRMFISTSSTLTRLPRESFSSVAAYTLELEATTRQEGDTATSKCCNQRAQSKNLVSIPCIKGVEKFRLCHQIVLNIVHAMRVLEDG</sequence>
<protein>
    <submittedName>
        <fullName evidence="1">Uncharacterized protein</fullName>
    </submittedName>
</protein>
<gene>
    <name evidence="1" type="ORF">CLUP02_12460</name>
</gene>
<evidence type="ECO:0000313" key="1">
    <source>
        <dbReference type="EMBL" id="UQC86958.1"/>
    </source>
</evidence>
<dbReference type="EMBL" id="CP019478">
    <property type="protein sequence ID" value="UQC86958.1"/>
    <property type="molecule type" value="Genomic_DNA"/>
</dbReference>
<dbReference type="AlphaFoldDB" id="A0A9Q8T157"/>
<dbReference type="RefSeq" id="XP_049148569.1">
    <property type="nucleotide sequence ID" value="XM_049291424.1"/>
</dbReference>
<evidence type="ECO:0000313" key="2">
    <source>
        <dbReference type="Proteomes" id="UP000830671"/>
    </source>
</evidence>
<proteinExistence type="predicted"/>